<evidence type="ECO:0000313" key="6">
    <source>
        <dbReference type="EMBL" id="KAK6725940.1"/>
    </source>
</evidence>
<feature type="compositionally biased region" description="Basic and acidic residues" evidence="3">
    <location>
        <begin position="518"/>
        <end position="531"/>
    </location>
</feature>
<keyword evidence="7" id="KW-1185">Reference proteome</keyword>
<gene>
    <name evidence="6" type="primary">Necator_chrI.g447</name>
    <name evidence="6" type="ORF">RB195_004325</name>
</gene>
<organism evidence="6 7">
    <name type="scientific">Necator americanus</name>
    <name type="common">Human hookworm</name>
    <dbReference type="NCBI Taxonomy" id="51031"/>
    <lineage>
        <taxon>Eukaryota</taxon>
        <taxon>Metazoa</taxon>
        <taxon>Ecdysozoa</taxon>
        <taxon>Nematoda</taxon>
        <taxon>Chromadorea</taxon>
        <taxon>Rhabditida</taxon>
        <taxon>Rhabditina</taxon>
        <taxon>Rhabditomorpha</taxon>
        <taxon>Strongyloidea</taxon>
        <taxon>Ancylostomatidae</taxon>
        <taxon>Bunostominae</taxon>
        <taxon>Necator</taxon>
    </lineage>
</organism>
<feature type="region of interest" description="Disordered" evidence="3">
    <location>
        <begin position="321"/>
        <end position="350"/>
    </location>
</feature>
<accession>A0ABR1BL59</accession>
<name>A0ABR1BL59_NECAM</name>
<evidence type="ECO:0000256" key="3">
    <source>
        <dbReference type="SAM" id="MobiDB-lite"/>
    </source>
</evidence>
<dbReference type="Pfam" id="PF04824">
    <property type="entry name" value="Rad21_Rec8"/>
    <property type="match status" value="1"/>
</dbReference>
<keyword evidence="2" id="KW-0539">Nucleus</keyword>
<proteinExistence type="predicted"/>
<reference evidence="6 7" key="1">
    <citation type="submission" date="2023-08" db="EMBL/GenBank/DDBJ databases">
        <title>A Necator americanus chromosomal reference genome.</title>
        <authorList>
            <person name="Ilik V."/>
            <person name="Petrzelkova K.J."/>
            <person name="Pardy F."/>
            <person name="Fuh T."/>
            <person name="Niatou-Singa F.S."/>
            <person name="Gouil Q."/>
            <person name="Baker L."/>
            <person name="Ritchie M.E."/>
            <person name="Jex A.R."/>
            <person name="Gazzola D."/>
            <person name="Li H."/>
            <person name="Toshio Fujiwara R."/>
            <person name="Zhan B."/>
            <person name="Aroian R.V."/>
            <person name="Pafco B."/>
            <person name="Schwarz E.M."/>
        </authorList>
    </citation>
    <scope>NUCLEOTIDE SEQUENCE [LARGE SCALE GENOMIC DNA]</scope>
    <source>
        <strain evidence="6 7">Aroian</strain>
        <tissue evidence="6">Whole animal</tissue>
    </source>
</reference>
<evidence type="ECO:0000313" key="7">
    <source>
        <dbReference type="Proteomes" id="UP001303046"/>
    </source>
</evidence>
<evidence type="ECO:0000259" key="5">
    <source>
        <dbReference type="Pfam" id="PF04825"/>
    </source>
</evidence>
<dbReference type="Gene3D" id="1.10.10.580">
    <property type="entry name" value="Structural maintenance of chromosome 1. Chain E"/>
    <property type="match status" value="1"/>
</dbReference>
<dbReference type="PANTHER" id="PTHR12585:SF27">
    <property type="entry name" value="MEIOTIC RECOMBINATION PROTEIN REC8 HOMOLOG"/>
    <property type="match status" value="1"/>
</dbReference>
<evidence type="ECO:0000256" key="2">
    <source>
        <dbReference type="ARBA" id="ARBA00023242"/>
    </source>
</evidence>
<protein>
    <recommendedName>
        <fullName evidence="8">Rad21/Rec8-like protein N-terminal domain-containing protein</fullName>
    </recommendedName>
</protein>
<dbReference type="Pfam" id="PF04825">
    <property type="entry name" value="Rad21_Rec8_N"/>
    <property type="match status" value="1"/>
</dbReference>
<feature type="region of interest" description="Disordered" evidence="3">
    <location>
        <begin position="472"/>
        <end position="491"/>
    </location>
</feature>
<feature type="domain" description="Rad21/Rec8-like protein C-terminal eukaryotic" evidence="4">
    <location>
        <begin position="682"/>
        <end position="727"/>
    </location>
</feature>
<comment type="caution">
    <text evidence="6">The sequence shown here is derived from an EMBL/GenBank/DDBJ whole genome shotgun (WGS) entry which is preliminary data.</text>
</comment>
<evidence type="ECO:0000256" key="1">
    <source>
        <dbReference type="ARBA" id="ARBA00004123"/>
    </source>
</evidence>
<dbReference type="Proteomes" id="UP001303046">
    <property type="component" value="Unassembled WGS sequence"/>
</dbReference>
<dbReference type="InterPro" id="IPR006910">
    <property type="entry name" value="Rad21_Rec8_N"/>
</dbReference>
<comment type="subcellular location">
    <subcellularLocation>
        <location evidence="1">Nucleus</location>
    </subcellularLocation>
</comment>
<dbReference type="InterPro" id="IPR023093">
    <property type="entry name" value="ScpA-like_C"/>
</dbReference>
<sequence>MLYRKERSYALLRSHQQYLSITETVTCGTLGPISNSNIPALKKFRAAVTVRLTMFFSVQHLIGQDAKFSLVWRAATSGTAKKLPRRAVLNLSVSNMCKEILKFAPTGKYTEAELNSKFSLYLLGQLLYGTVLIYDRQVTLFKIDVQATYEKCRRLPMEELLNARDLFPEKKRHRRSKMIELNAGDIDIDEQPESRFVGLARRCEITMLELEAEPLIWRRQDLFSDEEIQAPVVFSKDGFIDWDDQRSSQSSKESIKTISERRKEFSYLSYAIDFLEYLPPLPQAEVFQNMDRKSSMEETQMVDGAGDVGQQSVVQPEVTTGIQPLSENGPATKKPRMHEESHQEKREQAGDAVTISLELSPLHDETKEGVNLVKRRKAPHLLDVEGLCISYESMKKMHSDYSSLLRTKEELRAGMAQDKYPTLHELLLPYPAYARNRFPKECIELYRSRFSDTLTYEQALCENLFDPINRGPPSQLWRYPGSDQSSKDDSEYDLLPGIAFLRETPDRIRAAASGGTSRDGDERSKRAKEADSALLTPGKATIMETPNREKETSTVEGGQGDAHRRNYHSMPPGFPAATVAADTSLPLGADISLPERERFRESRSSFFEQARRITRGTDDMEGRPSSVQLQDPALLGDISQASMFSASGRVLSLSSSLREKITSEEGRLITDATREANRPIPFSSLIPPAVTSKKRAARVFSTLLDLAGKTVVEAKQIEPYGEIWVRACSATTSSDHDIEGMTSGGSFVPAFDANINHLLGIVIS</sequence>
<feature type="region of interest" description="Disordered" evidence="3">
    <location>
        <begin position="511"/>
        <end position="575"/>
    </location>
</feature>
<dbReference type="InterPro" id="IPR006909">
    <property type="entry name" value="Rad21/Rec8_C_eu"/>
</dbReference>
<dbReference type="EMBL" id="JAVFWL010000001">
    <property type="protein sequence ID" value="KAK6725940.1"/>
    <property type="molecule type" value="Genomic_DNA"/>
</dbReference>
<dbReference type="InterPro" id="IPR039781">
    <property type="entry name" value="Rad21/Rec8-like"/>
</dbReference>
<evidence type="ECO:0008006" key="8">
    <source>
        <dbReference type="Google" id="ProtNLM"/>
    </source>
</evidence>
<dbReference type="PANTHER" id="PTHR12585">
    <property type="entry name" value="SCC1 / RAD21 FAMILY MEMBER"/>
    <property type="match status" value="1"/>
</dbReference>
<evidence type="ECO:0000259" key="4">
    <source>
        <dbReference type="Pfam" id="PF04824"/>
    </source>
</evidence>
<feature type="domain" description="Rad21/Rec8-like protein N-terminal" evidence="5">
    <location>
        <begin position="54"/>
        <end position="159"/>
    </location>
</feature>
<feature type="compositionally biased region" description="Basic and acidic residues" evidence="3">
    <location>
        <begin position="337"/>
        <end position="349"/>
    </location>
</feature>